<reference evidence="2" key="1">
    <citation type="submission" date="2014-04" db="EMBL/GenBank/DDBJ databases">
        <title>Evolutionary Origins and Diversification of the Mycorrhizal Mutualists.</title>
        <authorList>
            <consortium name="DOE Joint Genome Institute"/>
            <consortium name="Mycorrhizal Genomics Consortium"/>
            <person name="Kohler A."/>
            <person name="Kuo A."/>
            <person name="Nagy L.G."/>
            <person name="Floudas D."/>
            <person name="Copeland A."/>
            <person name="Barry K.W."/>
            <person name="Cichocki N."/>
            <person name="Veneault-Fourrey C."/>
            <person name="LaButti K."/>
            <person name="Lindquist E.A."/>
            <person name="Lipzen A."/>
            <person name="Lundell T."/>
            <person name="Morin E."/>
            <person name="Murat C."/>
            <person name="Riley R."/>
            <person name="Ohm R."/>
            <person name="Sun H."/>
            <person name="Tunlid A."/>
            <person name="Henrissat B."/>
            <person name="Grigoriev I.V."/>
            <person name="Hibbett D.S."/>
            <person name="Martin F."/>
        </authorList>
    </citation>
    <scope>NUCLEOTIDE SEQUENCE [LARGE SCALE GENOMIC DNA]</scope>
    <source>
        <strain evidence="2">FD-334 SS-4</strain>
    </source>
</reference>
<accession>A0A0D2LC68</accession>
<protein>
    <submittedName>
        <fullName evidence="1">Uncharacterized protein</fullName>
    </submittedName>
</protein>
<proteinExistence type="predicted"/>
<gene>
    <name evidence="1" type="ORF">HYPSUDRAFT_200113</name>
</gene>
<dbReference type="STRING" id="945553.A0A0D2LC68"/>
<name>A0A0D2LC68_HYPSF</name>
<dbReference type="AlphaFoldDB" id="A0A0D2LC68"/>
<dbReference type="Proteomes" id="UP000054270">
    <property type="component" value="Unassembled WGS sequence"/>
</dbReference>
<sequence length="390" mass="43890">MTTTHYIAQDLLPPSPSIPEQLQVRRIALRHAGDAVWHLTHPHAEVTTLGAARAIGIAYHTSPSGALAFVALATTHSIFHIDLPEDEKAPHVDSALAQLLGSERSSAAGDYNARPRLVGFTLARTAVRVQQVLRKPIRGVDVGKLDTSAEKDLTPAEAARQWLSRNANQWEITRLWLGDEHAVLQIDTEYLNPSELGCLKELITQSDLIESMKPKESTGDFNKISVNKFGKVEITNSRYKTRVRSSRHTQVIMTQQNGQQYIGTPHQAKGKKTMISMPGAPRNVGDITQVRVVGRQNLTNTEKAREKLIHCLLTGTKTLRESAFIRLIWFPLWKKLSFQDTRTALDQDYVDDIVSKMRLNDSQLKNIAETLFKKEVDFKLLVSKEFFEEW</sequence>
<dbReference type="OrthoDB" id="6513042at2759"/>
<keyword evidence="2" id="KW-1185">Reference proteome</keyword>
<dbReference type="EMBL" id="KN817534">
    <property type="protein sequence ID" value="KJA24837.1"/>
    <property type="molecule type" value="Genomic_DNA"/>
</dbReference>
<organism evidence="1 2">
    <name type="scientific">Hypholoma sublateritium (strain FD-334 SS-4)</name>
    <dbReference type="NCBI Taxonomy" id="945553"/>
    <lineage>
        <taxon>Eukaryota</taxon>
        <taxon>Fungi</taxon>
        <taxon>Dikarya</taxon>
        <taxon>Basidiomycota</taxon>
        <taxon>Agaricomycotina</taxon>
        <taxon>Agaricomycetes</taxon>
        <taxon>Agaricomycetidae</taxon>
        <taxon>Agaricales</taxon>
        <taxon>Agaricineae</taxon>
        <taxon>Strophariaceae</taxon>
        <taxon>Hypholoma</taxon>
    </lineage>
</organism>
<evidence type="ECO:0000313" key="2">
    <source>
        <dbReference type="Proteomes" id="UP000054270"/>
    </source>
</evidence>
<evidence type="ECO:0000313" key="1">
    <source>
        <dbReference type="EMBL" id="KJA24837.1"/>
    </source>
</evidence>